<proteinExistence type="inferred from homology"/>
<reference evidence="7" key="1">
    <citation type="journal article" date="2019" name="Int. J. Syst. Evol. Microbiol.">
        <title>The Global Catalogue of Microorganisms (GCM) 10K type strain sequencing project: providing services to taxonomists for standard genome sequencing and annotation.</title>
        <authorList>
            <consortium name="The Broad Institute Genomics Platform"/>
            <consortium name="The Broad Institute Genome Sequencing Center for Infectious Disease"/>
            <person name="Wu L."/>
            <person name="Ma J."/>
        </authorList>
    </citation>
    <scope>NUCLEOTIDE SEQUENCE [LARGE SCALE GENOMIC DNA]</scope>
    <source>
        <strain evidence="7">CCM 8908</strain>
    </source>
</reference>
<dbReference type="EMBL" id="JBHSSI010000035">
    <property type="protein sequence ID" value="MFC6260631.1"/>
    <property type="molecule type" value="Genomic_DNA"/>
</dbReference>
<gene>
    <name evidence="6" type="ORF">ACFP1C_06665</name>
</gene>
<evidence type="ECO:0000256" key="1">
    <source>
        <dbReference type="ARBA" id="ARBA00004776"/>
    </source>
</evidence>
<comment type="pathway">
    <text evidence="1">Cell wall biogenesis; cell wall polysaccharide biosynthesis.</text>
</comment>
<keyword evidence="4" id="KW-0808">Transferase</keyword>
<name>A0ABW1TF80_9LACO</name>
<evidence type="ECO:0000256" key="2">
    <source>
        <dbReference type="ARBA" id="ARBA00006739"/>
    </source>
</evidence>
<evidence type="ECO:0000259" key="5">
    <source>
        <dbReference type="Pfam" id="PF00535"/>
    </source>
</evidence>
<feature type="domain" description="Glycosyltransferase 2-like" evidence="5">
    <location>
        <begin position="8"/>
        <end position="113"/>
    </location>
</feature>
<dbReference type="SUPFAM" id="SSF53448">
    <property type="entry name" value="Nucleotide-diphospho-sugar transferases"/>
    <property type="match status" value="1"/>
</dbReference>
<accession>A0ABW1TF80</accession>
<dbReference type="PANTHER" id="PTHR43179">
    <property type="entry name" value="RHAMNOSYLTRANSFERASE WBBL"/>
    <property type="match status" value="1"/>
</dbReference>
<dbReference type="PANTHER" id="PTHR43179:SF12">
    <property type="entry name" value="GALACTOFURANOSYLTRANSFERASE GLFT2"/>
    <property type="match status" value="1"/>
</dbReference>
<comment type="caution">
    <text evidence="6">The sequence shown here is derived from an EMBL/GenBank/DDBJ whole genome shotgun (WGS) entry which is preliminary data.</text>
</comment>
<dbReference type="Proteomes" id="UP001596283">
    <property type="component" value="Unassembled WGS sequence"/>
</dbReference>
<evidence type="ECO:0000256" key="3">
    <source>
        <dbReference type="ARBA" id="ARBA00022676"/>
    </source>
</evidence>
<keyword evidence="3" id="KW-0328">Glycosyltransferase</keyword>
<dbReference type="Gene3D" id="3.90.550.10">
    <property type="entry name" value="Spore Coat Polysaccharide Biosynthesis Protein SpsA, Chain A"/>
    <property type="match status" value="1"/>
</dbReference>
<sequence>MVESSVCAVVVTYNRVGLLQKCLHAILTQSVGVAHVLVVDNHSTDGTPKVVAGMTDSRLIYRRLDANYGGAGGFKRGISAAIRETADDFFWLMDDDTMPTQTALAALLQAREQVPQFGFLTANVRWKDDSPMNVPPIASDWAESTRNGVIKVHEASFVSLFVSRARVHEVGLPFADFYIWHDDTEFTLRLAEAGNGYYVPSAIVIHESQSNQAPLIYRDVADRIPRYYYLYRNEMYICRKHKSRLTLVKTFVRDIYVSLKVILVAPDHRLSRSITVLRGTMSGLHFVPKG</sequence>
<keyword evidence="7" id="KW-1185">Reference proteome</keyword>
<dbReference type="Pfam" id="PF00535">
    <property type="entry name" value="Glycos_transf_2"/>
    <property type="match status" value="1"/>
</dbReference>
<protein>
    <submittedName>
        <fullName evidence="6">Glycosyltransferase family 2 protein</fullName>
    </submittedName>
</protein>
<dbReference type="InterPro" id="IPR029044">
    <property type="entry name" value="Nucleotide-diphossugar_trans"/>
</dbReference>
<evidence type="ECO:0000313" key="6">
    <source>
        <dbReference type="EMBL" id="MFC6260631.1"/>
    </source>
</evidence>
<evidence type="ECO:0000256" key="4">
    <source>
        <dbReference type="ARBA" id="ARBA00022679"/>
    </source>
</evidence>
<evidence type="ECO:0000313" key="7">
    <source>
        <dbReference type="Proteomes" id="UP001596283"/>
    </source>
</evidence>
<comment type="similarity">
    <text evidence="2">Belongs to the glycosyltransferase 2 family.</text>
</comment>
<dbReference type="InterPro" id="IPR001173">
    <property type="entry name" value="Glyco_trans_2-like"/>
</dbReference>
<organism evidence="6 7">
    <name type="scientific">Levilactobacillus fujinensis</name>
    <dbReference type="NCBI Taxonomy" id="2486024"/>
    <lineage>
        <taxon>Bacteria</taxon>
        <taxon>Bacillati</taxon>
        <taxon>Bacillota</taxon>
        <taxon>Bacilli</taxon>
        <taxon>Lactobacillales</taxon>
        <taxon>Lactobacillaceae</taxon>
        <taxon>Levilactobacillus</taxon>
    </lineage>
</organism>
<dbReference type="CDD" id="cd04185">
    <property type="entry name" value="GT_2_like_b"/>
    <property type="match status" value="1"/>
</dbReference>
<dbReference type="RefSeq" id="WP_164510556.1">
    <property type="nucleotide sequence ID" value="NZ_JBHSSI010000035.1"/>
</dbReference>